<dbReference type="PANTHER" id="PTHR30085">
    <property type="entry name" value="AMINO ACID ABC TRANSPORTER PERMEASE"/>
    <property type="match status" value="1"/>
</dbReference>
<dbReference type="OrthoDB" id="7241844at2"/>
<evidence type="ECO:0000313" key="6">
    <source>
        <dbReference type="EMBL" id="ONH50353.1"/>
    </source>
</evidence>
<evidence type="ECO:0000256" key="2">
    <source>
        <dbReference type="ARBA" id="ARBA00022448"/>
    </source>
</evidence>
<dbReference type="InterPro" id="IPR001638">
    <property type="entry name" value="Solute-binding_3/MltF_N"/>
</dbReference>
<evidence type="ECO:0000259" key="5">
    <source>
        <dbReference type="SMART" id="SM00062"/>
    </source>
</evidence>
<comment type="similarity">
    <text evidence="1">Belongs to the bacterial solute-binding protein 3 family.</text>
</comment>
<dbReference type="RefSeq" id="WP_076954612.1">
    <property type="nucleotide sequence ID" value="NZ_MNPW01000016.1"/>
</dbReference>
<evidence type="ECO:0000256" key="3">
    <source>
        <dbReference type="ARBA" id="ARBA00022729"/>
    </source>
</evidence>
<feature type="chain" id="PRO_5010720342" evidence="4">
    <location>
        <begin position="25"/>
        <end position="276"/>
    </location>
</feature>
<dbReference type="Gene3D" id="3.40.190.10">
    <property type="entry name" value="Periplasmic binding protein-like II"/>
    <property type="match status" value="2"/>
</dbReference>
<dbReference type="EMBL" id="MNPW01000016">
    <property type="protein sequence ID" value="ONH50353.1"/>
    <property type="molecule type" value="Genomic_DNA"/>
</dbReference>
<protein>
    <submittedName>
        <fullName evidence="6">Amino acid ABC transporter</fullName>
    </submittedName>
</protein>
<feature type="signal peptide" evidence="4">
    <location>
        <begin position="1"/>
        <end position="24"/>
    </location>
</feature>
<comment type="caution">
    <text evidence="6">The sequence shown here is derived from an EMBL/GenBank/DDBJ whole genome shotgun (WGS) entry which is preliminary data.</text>
</comment>
<dbReference type="GO" id="GO:0030288">
    <property type="term" value="C:outer membrane-bounded periplasmic space"/>
    <property type="evidence" value="ECO:0007669"/>
    <property type="project" value="TreeGrafter"/>
</dbReference>
<dbReference type="Proteomes" id="UP000189295">
    <property type="component" value="Unassembled WGS sequence"/>
</dbReference>
<gene>
    <name evidence="6" type="ORF">BLL36_26180</name>
</gene>
<feature type="domain" description="Solute-binding protein family 3/N-terminal" evidence="5">
    <location>
        <begin position="38"/>
        <end position="264"/>
    </location>
</feature>
<proteinExistence type="inferred from homology"/>
<dbReference type="GO" id="GO:0005576">
    <property type="term" value="C:extracellular region"/>
    <property type="evidence" value="ECO:0007669"/>
    <property type="project" value="TreeGrafter"/>
</dbReference>
<dbReference type="InterPro" id="IPR051455">
    <property type="entry name" value="Bact_solute-bind_prot3"/>
</dbReference>
<dbReference type="SUPFAM" id="SSF53850">
    <property type="entry name" value="Periplasmic binding protein-like II"/>
    <property type="match status" value="1"/>
</dbReference>
<dbReference type="PANTHER" id="PTHR30085:SF6">
    <property type="entry name" value="ABC TRANSPORTER GLUTAMINE-BINDING PROTEIN GLNH"/>
    <property type="match status" value="1"/>
</dbReference>
<dbReference type="SMART" id="SM00062">
    <property type="entry name" value="PBPb"/>
    <property type="match status" value="1"/>
</dbReference>
<evidence type="ECO:0000256" key="4">
    <source>
        <dbReference type="SAM" id="SignalP"/>
    </source>
</evidence>
<evidence type="ECO:0000313" key="7">
    <source>
        <dbReference type="Proteomes" id="UP000189295"/>
    </source>
</evidence>
<dbReference type="AlphaFoldDB" id="A0A1V2JY20"/>
<name>A0A1V2JY20_PSECE</name>
<dbReference type="GO" id="GO:0006865">
    <property type="term" value="P:amino acid transport"/>
    <property type="evidence" value="ECO:0007669"/>
    <property type="project" value="TreeGrafter"/>
</dbReference>
<dbReference type="Pfam" id="PF00497">
    <property type="entry name" value="SBP_bac_3"/>
    <property type="match status" value="1"/>
</dbReference>
<sequence>MNIARHVSASLLLALAGTTFMASAVANSTLDQVISSKTLRCGVQLDYPPAGFRNRANEPDGYDVQYCKDMAHALGAKAVIVETPSSERIPALVSNRIDVLIASASISPQRAMSVSFSQPYVNYTNVVLTRKGANIESFQDLKGRHIGGVTGTTTEQELQVLRKGWNDQNGSYTGFGSEAEGYLALAQGKIDGVIIGNASAAALVQSGQFPTLAIKGVAPTPPDLCGIAVKRSDTQMLNWVKTFVWAQVKNGRYRELYAQYFGEGQAPSLTVAGVDY</sequence>
<reference evidence="6 7" key="1">
    <citation type="submission" date="2016-10" db="EMBL/GenBank/DDBJ databases">
        <title>Pseudomonas lactis sp. nov. and Pseudomonas paralactis sp. nov., isolated from bovine raw milk.</title>
        <authorList>
            <person name="Von Neubeck M."/>
            <person name="Huptas C."/>
            <person name="Glueck C."/>
            <person name="Krewinkel M."/>
            <person name="Stoeckel M."/>
            <person name="Stressler T."/>
            <person name="Fischer L."/>
            <person name="Hinrichs J."/>
            <person name="Scherer S."/>
            <person name="Wenning M."/>
        </authorList>
    </citation>
    <scope>NUCLEOTIDE SEQUENCE [LARGE SCALE GENOMIC DNA]</scope>
    <source>
        <strain evidence="6 7">DSM 17516</strain>
    </source>
</reference>
<keyword evidence="2" id="KW-0813">Transport</keyword>
<keyword evidence="3 4" id="KW-0732">Signal</keyword>
<accession>A0A1V2JY20</accession>
<evidence type="ECO:0000256" key="1">
    <source>
        <dbReference type="ARBA" id="ARBA00010333"/>
    </source>
</evidence>
<organism evidence="6 7">
    <name type="scientific">Pseudomonas cedrina subsp. cedrina</name>
    <dbReference type="NCBI Taxonomy" id="76762"/>
    <lineage>
        <taxon>Bacteria</taxon>
        <taxon>Pseudomonadati</taxon>
        <taxon>Pseudomonadota</taxon>
        <taxon>Gammaproteobacteria</taxon>
        <taxon>Pseudomonadales</taxon>
        <taxon>Pseudomonadaceae</taxon>
        <taxon>Pseudomonas</taxon>
    </lineage>
</organism>